<dbReference type="GO" id="GO:0008703">
    <property type="term" value="F:5-amino-6-(5-phosphoribosylamino)uracil reductase activity"/>
    <property type="evidence" value="ECO:0007669"/>
    <property type="project" value="UniProtKB-EC"/>
</dbReference>
<dbReference type="EMBL" id="CP091196">
    <property type="protein sequence ID" value="UQS26072.1"/>
    <property type="molecule type" value="Genomic_DNA"/>
</dbReference>
<evidence type="ECO:0000256" key="3">
    <source>
        <dbReference type="ARBA" id="ARBA00022723"/>
    </source>
</evidence>
<dbReference type="InterPro" id="IPR002125">
    <property type="entry name" value="CMP_dCMP_dom"/>
</dbReference>
<dbReference type="Proteomes" id="UP000830158">
    <property type="component" value="Chromosome"/>
</dbReference>
<accession>A0ABY4P1E5</accession>
<dbReference type="PANTHER" id="PTHR11079">
    <property type="entry name" value="CYTOSINE DEAMINASE FAMILY MEMBER"/>
    <property type="match status" value="1"/>
</dbReference>
<dbReference type="InterPro" id="IPR016192">
    <property type="entry name" value="APOBEC/CMP_deaminase_Zn-bd"/>
</dbReference>
<evidence type="ECO:0000259" key="5">
    <source>
        <dbReference type="PROSITE" id="PS51747"/>
    </source>
</evidence>
<dbReference type="InterPro" id="IPR016193">
    <property type="entry name" value="Cytidine_deaminase-like"/>
</dbReference>
<dbReference type="PANTHER" id="PTHR11079:SF162">
    <property type="entry name" value="RIBOFLAVIN BIOSYNTHESIS PROTEIN PYRD, CHLOROPLASTIC"/>
    <property type="match status" value="1"/>
</dbReference>
<name>A0ABY4P1E5_9PSEU</name>
<dbReference type="CDD" id="cd01284">
    <property type="entry name" value="Riboflavin_deaminase-reductase"/>
    <property type="match status" value="1"/>
</dbReference>
<dbReference type="InterPro" id="IPR004794">
    <property type="entry name" value="Eubact_RibD"/>
</dbReference>
<feature type="domain" description="CMP/dCMP-type deaminase" evidence="5">
    <location>
        <begin position="4"/>
        <end position="126"/>
    </location>
</feature>
<reference evidence="6" key="1">
    <citation type="submission" date="2022-01" db="EMBL/GenBank/DDBJ databases">
        <title>PSI-footprinting approach for the identification of protein synthesis inhibitor producers.</title>
        <authorList>
            <person name="Handel F."/>
            <person name="Kulik A."/>
            <person name="Wex K.W."/>
            <person name="Berscheid A."/>
            <person name="Saur J.S."/>
            <person name="Winkler A."/>
            <person name="Wibberg D."/>
            <person name="Kalinowski J."/>
            <person name="Broetz-Oesterhelt H."/>
            <person name="Mast Y."/>
        </authorList>
    </citation>
    <scope>NUCLEOTIDE SEQUENCE</scope>
    <source>
        <strain evidence="6">KNN 49.3e</strain>
    </source>
</reference>
<keyword evidence="6" id="KW-0378">Hydrolase</keyword>
<sequence length="294" mass="30644">MAAPTELAAMRRAISLAALGLGTTSPNPPVGCVILDRHGVVVGEGFHERKGDAHAEAHALAMAGDRARGGTAVVTLEPCNHFGRTPPCRKLLIEAGIARCVIAIIDPTSREEGGAARMRAAGVDVEVGLLADEAELVLGPWLRALRTARPFVTWASLAEVEGGRSSLSDPFLDEMRVSVDAVLTEDGRVFEGVLGGHGLGMIELDGVASGGSPEELLASLHQGGIRSAVLNYSATKAAPFLAAGLVDQVLVYLPARTAGAGSVGYGPEEFIPARYGLREVRKTNGFVVIRAERA</sequence>
<comment type="pathway">
    <text evidence="1">Cofactor biosynthesis; riboflavin biosynthesis; 5-amino-6-(D-ribitylamino)uracil from GTP: step 2/4.</text>
</comment>
<keyword evidence="3" id="KW-0479">Metal-binding</keyword>
<evidence type="ECO:0000313" key="6">
    <source>
        <dbReference type="EMBL" id="UQS26072.1"/>
    </source>
</evidence>
<dbReference type="Gene3D" id="3.40.140.10">
    <property type="entry name" value="Cytidine Deaminase, domain 2"/>
    <property type="match status" value="1"/>
</dbReference>
<proteinExistence type="predicted"/>
<dbReference type="RefSeq" id="WP_116111102.1">
    <property type="nucleotide sequence ID" value="NZ_CP091196.1"/>
</dbReference>
<keyword evidence="6" id="KW-0560">Oxidoreductase</keyword>
<protein>
    <recommendedName>
        <fullName evidence="2">diaminohydroxyphosphoribosylaminopyrimidine deaminase</fullName>
        <ecNumber evidence="2">3.5.4.26</ecNumber>
    </recommendedName>
</protein>
<dbReference type="NCBIfam" id="TIGR00326">
    <property type="entry name" value="eubact_ribD"/>
    <property type="match status" value="1"/>
</dbReference>
<organism evidence="6 7">
    <name type="scientific">Amycolatopsis thermalba</name>
    <dbReference type="NCBI Taxonomy" id="944492"/>
    <lineage>
        <taxon>Bacteria</taxon>
        <taxon>Bacillati</taxon>
        <taxon>Actinomycetota</taxon>
        <taxon>Actinomycetes</taxon>
        <taxon>Pseudonocardiales</taxon>
        <taxon>Pseudonocardiaceae</taxon>
        <taxon>Amycolatopsis</taxon>
    </lineage>
</organism>
<evidence type="ECO:0000313" key="7">
    <source>
        <dbReference type="Proteomes" id="UP000830158"/>
    </source>
</evidence>
<gene>
    <name evidence="6" type="primary">ribD</name>
    <name evidence="6" type="ORF">L1857_26285</name>
</gene>
<keyword evidence="4" id="KW-0862">Zinc</keyword>
<keyword evidence="7" id="KW-1185">Reference proteome</keyword>
<dbReference type="PROSITE" id="PS51747">
    <property type="entry name" value="CYT_DCMP_DEAMINASES_2"/>
    <property type="match status" value="1"/>
</dbReference>
<evidence type="ECO:0000256" key="2">
    <source>
        <dbReference type="ARBA" id="ARBA00012766"/>
    </source>
</evidence>
<dbReference type="GO" id="GO:0008835">
    <property type="term" value="F:diaminohydroxyphosphoribosylaminopyrimidine deaminase activity"/>
    <property type="evidence" value="ECO:0007669"/>
    <property type="project" value="UniProtKB-EC"/>
</dbReference>
<dbReference type="Pfam" id="PF00383">
    <property type="entry name" value="dCMP_cyt_deam_1"/>
    <property type="match status" value="1"/>
</dbReference>
<dbReference type="PROSITE" id="PS00903">
    <property type="entry name" value="CYT_DCMP_DEAMINASES_1"/>
    <property type="match status" value="1"/>
</dbReference>
<dbReference type="SUPFAM" id="SSF53927">
    <property type="entry name" value="Cytidine deaminase-like"/>
    <property type="match status" value="1"/>
</dbReference>
<evidence type="ECO:0000256" key="1">
    <source>
        <dbReference type="ARBA" id="ARBA00004882"/>
    </source>
</evidence>
<evidence type="ECO:0000256" key="4">
    <source>
        <dbReference type="ARBA" id="ARBA00022833"/>
    </source>
</evidence>
<dbReference type="EC" id="3.5.4.26" evidence="2"/>